<reference evidence="3 4" key="1">
    <citation type="submission" date="2018-10" db="EMBL/GenBank/DDBJ databases">
        <title>Phylogenomics of Brevibacillus.</title>
        <authorList>
            <person name="Dunlap C."/>
        </authorList>
    </citation>
    <scope>NUCLEOTIDE SEQUENCE [LARGE SCALE GENOMIC DNA]</scope>
    <source>
        <strain evidence="3 4">JCM 12215</strain>
    </source>
</reference>
<protein>
    <submittedName>
        <fullName evidence="3">AbrB/MazE/SpoVT family DNA-binding domain-containing protein</fullName>
    </submittedName>
</protein>
<evidence type="ECO:0000256" key="1">
    <source>
        <dbReference type="PROSITE-ProRule" id="PRU01076"/>
    </source>
</evidence>
<dbReference type="EMBL" id="RHHR01000079">
    <property type="protein sequence ID" value="RNB65010.1"/>
    <property type="molecule type" value="Genomic_DNA"/>
</dbReference>
<organism evidence="3 4">
    <name type="scientific">Brevibacillus invocatus</name>
    <dbReference type="NCBI Taxonomy" id="173959"/>
    <lineage>
        <taxon>Bacteria</taxon>
        <taxon>Bacillati</taxon>
        <taxon>Bacillota</taxon>
        <taxon>Bacilli</taxon>
        <taxon>Bacillales</taxon>
        <taxon>Paenibacillaceae</taxon>
        <taxon>Brevibacillus</taxon>
    </lineage>
</organism>
<proteinExistence type="predicted"/>
<dbReference type="SUPFAM" id="SSF89447">
    <property type="entry name" value="AbrB/MazE/MraZ-like"/>
    <property type="match status" value="1"/>
</dbReference>
<dbReference type="OrthoDB" id="71707at2"/>
<gene>
    <name evidence="3" type="ORF">EDM52_23930</name>
</gene>
<dbReference type="InterPro" id="IPR037914">
    <property type="entry name" value="SpoVT-AbrB_sf"/>
</dbReference>
<dbReference type="GO" id="GO:0003677">
    <property type="term" value="F:DNA binding"/>
    <property type="evidence" value="ECO:0007669"/>
    <property type="project" value="UniProtKB-UniRule"/>
</dbReference>
<dbReference type="InterPro" id="IPR007159">
    <property type="entry name" value="SpoVT-AbrB_dom"/>
</dbReference>
<dbReference type="Proteomes" id="UP000282028">
    <property type="component" value="Unassembled WGS sequence"/>
</dbReference>
<dbReference type="SMART" id="SM00966">
    <property type="entry name" value="SpoVT_AbrB"/>
    <property type="match status" value="1"/>
</dbReference>
<dbReference type="AlphaFoldDB" id="A0A3M8BNM8"/>
<name>A0A3M8BNM8_9BACL</name>
<evidence type="ECO:0000259" key="2">
    <source>
        <dbReference type="PROSITE" id="PS51740"/>
    </source>
</evidence>
<feature type="domain" description="SpoVT-AbrB" evidence="2">
    <location>
        <begin position="3"/>
        <end position="46"/>
    </location>
</feature>
<evidence type="ECO:0000313" key="4">
    <source>
        <dbReference type="Proteomes" id="UP000282028"/>
    </source>
</evidence>
<sequence length="111" mass="12694">MESKRISVSTKRQITIPQRFFEKLGIGNEVECVLRGNELVIRPVGEVEFAEEILSELIRERHLSGEELLQEFKRMKAKVRPAVEKMMEDADLLAQQVGTGDDQMSDIFGED</sequence>
<keyword evidence="1 3" id="KW-0238">DNA-binding</keyword>
<dbReference type="PROSITE" id="PS51740">
    <property type="entry name" value="SPOVT_ABRB"/>
    <property type="match status" value="1"/>
</dbReference>
<evidence type="ECO:0000313" key="3">
    <source>
        <dbReference type="EMBL" id="RNB65010.1"/>
    </source>
</evidence>
<keyword evidence="4" id="KW-1185">Reference proteome</keyword>
<comment type="caution">
    <text evidence="3">The sequence shown here is derived from an EMBL/GenBank/DDBJ whole genome shotgun (WGS) entry which is preliminary data.</text>
</comment>
<accession>A0A3M8BNM8</accession>